<keyword evidence="10" id="KW-0325">Glycoprotein</keyword>
<comment type="function">
    <text evidence="17">Removal of H(2)O(2), oxidation of toxic reductants, biosynthesis and degradation of lignin, suberization, auxin catabolism, response to environmental stresses such as wounding, pathogen attack and oxidative stress.</text>
</comment>
<feature type="transmembrane region" description="Helical" evidence="18">
    <location>
        <begin position="358"/>
        <end position="380"/>
    </location>
</feature>
<keyword evidence="12 17" id="KW-0376">Hydrogen peroxide</keyword>
<keyword evidence="9 16" id="KW-1015">Disulfide bond</keyword>
<dbReference type="GO" id="GO:0140825">
    <property type="term" value="F:lactoperoxidase activity"/>
    <property type="evidence" value="ECO:0007669"/>
    <property type="project" value="UniProtKB-EC"/>
</dbReference>
<evidence type="ECO:0000256" key="1">
    <source>
        <dbReference type="ARBA" id="ARBA00000189"/>
    </source>
</evidence>
<keyword evidence="7 17" id="KW-0560">Oxidoreductase</keyword>
<dbReference type="SUPFAM" id="SSF48113">
    <property type="entry name" value="Heme-dependent peroxidases"/>
    <property type="match status" value="1"/>
</dbReference>
<dbReference type="PROSITE" id="PS50873">
    <property type="entry name" value="PEROXIDASE_4"/>
    <property type="match status" value="1"/>
</dbReference>
<evidence type="ECO:0000256" key="17">
    <source>
        <dbReference type="RuleBase" id="RU362060"/>
    </source>
</evidence>
<evidence type="ECO:0000256" key="14">
    <source>
        <dbReference type="PIRSR" id="PIRSR600823-3"/>
    </source>
</evidence>
<feature type="binding site" evidence="14">
    <location>
        <position position="230"/>
    </location>
    <ligand>
        <name>Ca(2+)</name>
        <dbReference type="ChEBI" id="CHEBI:29108"/>
        <label>2</label>
    </ligand>
</feature>
<evidence type="ECO:0000256" key="11">
    <source>
        <dbReference type="ARBA" id="ARBA00023283"/>
    </source>
</evidence>
<dbReference type="Proteomes" id="UP000243459">
    <property type="component" value="Chromosome 3"/>
</dbReference>
<sequence length="386" mass="41878">MTPSSSLLLAIAIFLPLLIHRSEAGLTSDYYRHTCPNVAHIVRSIVELAHTSDPRIYASLTRLHFHDCFVDGCDGSVLLDDSKTIKSEKDALPNKNSLRGFDAVDNIKRGLEAECPGVVSCADILALAAEASVNLVRSINALPSYAPFDSLSTLQSKFSAVGLNNKDLVTLSGAHTFGRAQCKFITNRLYNFTGNGKPDPTLNPAYLAKLRHNCPQHGNGNTLNDLDPTTPDTFDNKYYSNLKGMKGLFQSDQELFSTNGAPTASIVKAFANSQNSFFRDFGASMKPDPKIPNLLFLLCLDPNLLRLNPDPNLLRLLLLLRLKSPPPPPQVAASAVGSEVDFCADLVRFDPQLGLVEFAVPSIVIVGSLVEFVGVSLLLIQVTPTN</sequence>
<evidence type="ECO:0000256" key="7">
    <source>
        <dbReference type="ARBA" id="ARBA00023002"/>
    </source>
</evidence>
<evidence type="ECO:0000256" key="10">
    <source>
        <dbReference type="ARBA" id="ARBA00023180"/>
    </source>
</evidence>
<evidence type="ECO:0000313" key="21">
    <source>
        <dbReference type="Proteomes" id="UP000243459"/>
    </source>
</evidence>
<dbReference type="GO" id="GO:0042744">
    <property type="term" value="P:hydrogen peroxide catabolic process"/>
    <property type="evidence" value="ECO:0007669"/>
    <property type="project" value="UniProtKB-KW"/>
</dbReference>
<comment type="cofactor">
    <cofactor evidence="14 17">
        <name>heme b</name>
        <dbReference type="ChEBI" id="CHEBI:60344"/>
    </cofactor>
    <text evidence="14 17">Binds 1 heme b (iron(II)-protoporphyrin IX) group per subunit.</text>
</comment>
<feature type="disulfide bond" evidence="16">
    <location>
        <begin position="68"/>
        <end position="73"/>
    </location>
</feature>
<dbReference type="OMA" id="ASAWPVM"/>
<dbReference type="Gene3D" id="1.10.420.10">
    <property type="entry name" value="Peroxidase, domain 2"/>
    <property type="match status" value="1"/>
</dbReference>
<feature type="binding site" description="axial binding residue" evidence="14">
    <location>
        <position position="175"/>
    </location>
    <ligand>
        <name>heme b</name>
        <dbReference type="ChEBI" id="CHEBI:60344"/>
    </ligand>
    <ligandPart>
        <name>Fe</name>
        <dbReference type="ChEBI" id="CHEBI:18248"/>
    </ligandPart>
</feature>
<dbReference type="FunFam" id="1.10.420.10:FF:000001">
    <property type="entry name" value="Peroxidase"/>
    <property type="match status" value="1"/>
</dbReference>
<dbReference type="GO" id="GO:0046872">
    <property type="term" value="F:metal ion binding"/>
    <property type="evidence" value="ECO:0007669"/>
    <property type="project" value="UniProtKB-UniRule"/>
</dbReference>
<reference evidence="21" key="1">
    <citation type="journal article" date="2017" name="Nat. Commun.">
        <title>The asparagus genome sheds light on the origin and evolution of a young Y chromosome.</title>
        <authorList>
            <person name="Harkess A."/>
            <person name="Zhou J."/>
            <person name="Xu C."/>
            <person name="Bowers J.E."/>
            <person name="Van der Hulst R."/>
            <person name="Ayyampalayam S."/>
            <person name="Mercati F."/>
            <person name="Riccardi P."/>
            <person name="McKain M.R."/>
            <person name="Kakrana A."/>
            <person name="Tang H."/>
            <person name="Ray J."/>
            <person name="Groenendijk J."/>
            <person name="Arikit S."/>
            <person name="Mathioni S.M."/>
            <person name="Nakano M."/>
            <person name="Shan H."/>
            <person name="Telgmann-Rauber A."/>
            <person name="Kanno A."/>
            <person name="Yue Z."/>
            <person name="Chen H."/>
            <person name="Li W."/>
            <person name="Chen Y."/>
            <person name="Xu X."/>
            <person name="Zhang Y."/>
            <person name="Luo S."/>
            <person name="Chen H."/>
            <person name="Gao J."/>
            <person name="Mao Z."/>
            <person name="Pires J.C."/>
            <person name="Luo M."/>
            <person name="Kudrna D."/>
            <person name="Wing R.A."/>
            <person name="Meyers B.C."/>
            <person name="Yi K."/>
            <person name="Kong H."/>
            <person name="Lavrijsen P."/>
            <person name="Sunseri F."/>
            <person name="Falavigna A."/>
            <person name="Ye Y."/>
            <person name="Leebens-Mack J.H."/>
            <person name="Chen G."/>
        </authorList>
    </citation>
    <scope>NUCLEOTIDE SEQUENCE [LARGE SCALE GENOMIC DNA]</scope>
    <source>
        <strain evidence="21">cv. DH0086</strain>
    </source>
</reference>
<name>A0A5P1FEQ6_ASPOF</name>
<comment type="similarity">
    <text evidence="17">Belongs to the peroxidase family. Classical plant (class III) peroxidase subfamily.</text>
</comment>
<evidence type="ECO:0000256" key="9">
    <source>
        <dbReference type="ARBA" id="ARBA00023157"/>
    </source>
</evidence>
<feature type="site" description="Transition state stabilizer" evidence="15">
    <location>
        <position position="62"/>
    </location>
</feature>
<organism evidence="20 21">
    <name type="scientific">Asparagus officinalis</name>
    <name type="common">Garden asparagus</name>
    <dbReference type="NCBI Taxonomy" id="4686"/>
    <lineage>
        <taxon>Eukaryota</taxon>
        <taxon>Viridiplantae</taxon>
        <taxon>Streptophyta</taxon>
        <taxon>Embryophyta</taxon>
        <taxon>Tracheophyta</taxon>
        <taxon>Spermatophyta</taxon>
        <taxon>Magnoliopsida</taxon>
        <taxon>Liliopsida</taxon>
        <taxon>Asparagales</taxon>
        <taxon>Asparagaceae</taxon>
        <taxon>Asparagoideae</taxon>
        <taxon>Asparagus</taxon>
    </lineage>
</organism>
<feature type="disulfide bond" evidence="16">
    <location>
        <begin position="35"/>
        <end position="115"/>
    </location>
</feature>
<evidence type="ECO:0000256" key="16">
    <source>
        <dbReference type="PIRSR" id="PIRSR600823-5"/>
    </source>
</evidence>
<evidence type="ECO:0000259" key="19">
    <source>
        <dbReference type="PROSITE" id="PS50873"/>
    </source>
</evidence>
<comment type="catalytic activity">
    <reaction evidence="1 17">
        <text>2 a phenolic donor + H2O2 = 2 a phenolic radical donor + 2 H2O</text>
        <dbReference type="Rhea" id="RHEA:56136"/>
        <dbReference type="ChEBI" id="CHEBI:15377"/>
        <dbReference type="ChEBI" id="CHEBI:16240"/>
        <dbReference type="ChEBI" id="CHEBI:139520"/>
        <dbReference type="ChEBI" id="CHEBI:139521"/>
        <dbReference type="EC" id="1.11.1.7"/>
    </reaction>
</comment>
<dbReference type="PROSITE" id="PS00435">
    <property type="entry name" value="PEROXIDASE_1"/>
    <property type="match status" value="1"/>
</dbReference>
<feature type="domain" description="Plant heme peroxidase family profile" evidence="19">
    <location>
        <begin position="25"/>
        <end position="285"/>
    </location>
</feature>
<comment type="cofactor">
    <cofactor evidence="14 17">
        <name>Ca(2+)</name>
        <dbReference type="ChEBI" id="CHEBI:29108"/>
    </cofactor>
    <text evidence="14 17">Binds 2 calcium ions per subunit.</text>
</comment>
<comment type="subcellular location">
    <subcellularLocation>
        <location evidence="17">Secreted</location>
    </subcellularLocation>
</comment>
<feature type="binding site" evidence="14">
    <location>
        <position position="74"/>
    </location>
    <ligand>
        <name>Ca(2+)</name>
        <dbReference type="ChEBI" id="CHEBI:29108"/>
        <label>1</label>
    </ligand>
</feature>
<dbReference type="InterPro" id="IPR033905">
    <property type="entry name" value="Secretory_peroxidase"/>
</dbReference>
<dbReference type="PRINTS" id="PR00461">
    <property type="entry name" value="PLPEROXIDASE"/>
</dbReference>
<keyword evidence="6 14" id="KW-0106">Calcium</keyword>
<dbReference type="EC" id="1.11.1.7" evidence="17"/>
<keyword evidence="18" id="KW-0812">Transmembrane</keyword>
<comment type="similarity">
    <text evidence="2">Belongs to the peroxidase family. Ascorbate peroxidase subfamily.</text>
</comment>
<dbReference type="AlphaFoldDB" id="A0A5P1FEQ6"/>
<evidence type="ECO:0000256" key="2">
    <source>
        <dbReference type="ARBA" id="ARBA00006873"/>
    </source>
</evidence>
<accession>A0A5P1FEQ6</accession>
<feature type="active site" description="Proton acceptor" evidence="13">
    <location>
        <position position="66"/>
    </location>
</feature>
<feature type="binding site" evidence="14">
    <location>
        <position position="67"/>
    </location>
    <ligand>
        <name>Ca(2+)</name>
        <dbReference type="ChEBI" id="CHEBI:29108"/>
        <label>1</label>
    </ligand>
</feature>
<keyword evidence="17" id="KW-0732">Signal</keyword>
<feature type="binding site" evidence="14">
    <location>
        <position position="176"/>
    </location>
    <ligand>
        <name>Ca(2+)</name>
        <dbReference type="ChEBI" id="CHEBI:29108"/>
        <label>2</label>
    </ligand>
</feature>
<dbReference type="InterPro" id="IPR010255">
    <property type="entry name" value="Haem_peroxidase_sf"/>
</dbReference>
<dbReference type="Gene3D" id="1.10.520.10">
    <property type="match status" value="1"/>
</dbReference>
<dbReference type="EMBL" id="CM007383">
    <property type="protein sequence ID" value="ONK75040.1"/>
    <property type="molecule type" value="Genomic_DNA"/>
</dbReference>
<keyword evidence="18" id="KW-0472">Membrane</keyword>
<dbReference type="InterPro" id="IPR002016">
    <property type="entry name" value="Haem_peroxidase"/>
</dbReference>
<feature type="binding site" evidence="14">
    <location>
        <position position="88"/>
    </location>
    <ligand>
        <name>Ca(2+)</name>
        <dbReference type="ChEBI" id="CHEBI:29108"/>
        <label>1</label>
    </ligand>
</feature>
<dbReference type="PRINTS" id="PR00458">
    <property type="entry name" value="PEROXIDASE"/>
</dbReference>
<evidence type="ECO:0000256" key="4">
    <source>
        <dbReference type="ARBA" id="ARBA00022617"/>
    </source>
</evidence>
<evidence type="ECO:0000256" key="15">
    <source>
        <dbReference type="PIRSR" id="PIRSR600823-4"/>
    </source>
</evidence>
<evidence type="ECO:0000256" key="6">
    <source>
        <dbReference type="ARBA" id="ARBA00022837"/>
    </source>
</evidence>
<feature type="binding site" evidence="14">
    <location>
        <position position="70"/>
    </location>
    <ligand>
        <name>Ca(2+)</name>
        <dbReference type="ChEBI" id="CHEBI:29108"/>
        <label>1</label>
    </ligand>
</feature>
<dbReference type="PANTHER" id="PTHR31388:SF270">
    <property type="entry name" value="PEROXIDASE 22-RELATED"/>
    <property type="match status" value="1"/>
</dbReference>
<keyword evidence="17" id="KW-0964">Secreted</keyword>
<keyword evidence="4 17" id="KW-0349">Heme</keyword>
<evidence type="ECO:0000256" key="13">
    <source>
        <dbReference type="PIRSR" id="PIRSR600823-1"/>
    </source>
</evidence>
<dbReference type="CDD" id="cd00693">
    <property type="entry name" value="secretory_peroxidase"/>
    <property type="match status" value="1"/>
</dbReference>
<dbReference type="GO" id="GO:0005576">
    <property type="term" value="C:extracellular region"/>
    <property type="evidence" value="ECO:0007669"/>
    <property type="project" value="UniProtKB-SubCell"/>
</dbReference>
<evidence type="ECO:0000313" key="20">
    <source>
        <dbReference type="EMBL" id="ONK75040.1"/>
    </source>
</evidence>
<feature type="binding site" evidence="14">
    <location>
        <position position="76"/>
    </location>
    <ligand>
        <name>Ca(2+)</name>
        <dbReference type="ChEBI" id="CHEBI:29108"/>
        <label>1</label>
    </ligand>
</feature>
<evidence type="ECO:0000256" key="18">
    <source>
        <dbReference type="SAM" id="Phobius"/>
    </source>
</evidence>
<feature type="binding site" evidence="14">
    <location>
        <position position="72"/>
    </location>
    <ligand>
        <name>Ca(2+)</name>
        <dbReference type="ChEBI" id="CHEBI:29108"/>
        <label>1</label>
    </ligand>
</feature>
<keyword evidence="5 14" id="KW-0479">Metal-binding</keyword>
<dbReference type="InterPro" id="IPR000823">
    <property type="entry name" value="Peroxidase_pln"/>
</dbReference>
<feature type="binding site" evidence="14">
    <location>
        <position position="235"/>
    </location>
    <ligand>
        <name>Ca(2+)</name>
        <dbReference type="ChEBI" id="CHEBI:29108"/>
        <label>2</label>
    </ligand>
</feature>
<keyword evidence="21" id="KW-1185">Reference proteome</keyword>
<evidence type="ECO:0000256" key="12">
    <source>
        <dbReference type="ARBA" id="ARBA00023324"/>
    </source>
</evidence>
<proteinExistence type="inferred from homology"/>
<feature type="signal peptide" evidence="17">
    <location>
        <begin position="1"/>
        <end position="24"/>
    </location>
</feature>
<dbReference type="GO" id="GO:0006979">
    <property type="term" value="P:response to oxidative stress"/>
    <property type="evidence" value="ECO:0007669"/>
    <property type="project" value="UniProtKB-UniRule"/>
</dbReference>
<feature type="chain" id="PRO_5024473818" description="Peroxidase" evidence="17">
    <location>
        <begin position="25"/>
        <end position="386"/>
    </location>
</feature>
<keyword evidence="8 14" id="KW-0408">Iron</keyword>
<dbReference type="Gramene" id="ONK75040">
    <property type="protein sequence ID" value="ONK75040"/>
    <property type="gene ID" value="A4U43_C03F12700"/>
</dbReference>
<evidence type="ECO:0000256" key="5">
    <source>
        <dbReference type="ARBA" id="ARBA00022723"/>
    </source>
</evidence>
<dbReference type="InterPro" id="IPR019793">
    <property type="entry name" value="Peroxidases_heam-ligand_BS"/>
</dbReference>
<keyword evidence="11" id="KW-0873">Pyrrolidone carboxylic acid</keyword>
<evidence type="ECO:0000256" key="3">
    <source>
        <dbReference type="ARBA" id="ARBA00022559"/>
    </source>
</evidence>
<keyword evidence="18" id="KW-1133">Transmembrane helix</keyword>
<dbReference type="PANTHER" id="PTHR31388">
    <property type="entry name" value="PEROXIDASE 72-RELATED"/>
    <property type="match status" value="1"/>
</dbReference>
<gene>
    <name evidence="20" type="ORF">A4U43_C03F12700</name>
</gene>
<feature type="binding site" evidence="14">
    <location>
        <position position="227"/>
    </location>
    <ligand>
        <name>Ca(2+)</name>
        <dbReference type="ChEBI" id="CHEBI:29108"/>
        <label>2</label>
    </ligand>
</feature>
<feature type="disulfide bond" evidence="16">
    <location>
        <begin position="182"/>
        <end position="214"/>
    </location>
</feature>
<dbReference type="Pfam" id="PF00141">
    <property type="entry name" value="peroxidase"/>
    <property type="match status" value="1"/>
</dbReference>
<evidence type="ECO:0000256" key="8">
    <source>
        <dbReference type="ARBA" id="ARBA00023004"/>
    </source>
</evidence>
<protein>
    <recommendedName>
        <fullName evidence="17">Peroxidase</fullName>
        <ecNumber evidence="17">1.11.1.7</ecNumber>
    </recommendedName>
</protein>
<keyword evidence="3 17" id="KW-0575">Peroxidase</keyword>
<dbReference type="GO" id="GO:0020037">
    <property type="term" value="F:heme binding"/>
    <property type="evidence" value="ECO:0007669"/>
    <property type="project" value="UniProtKB-UniRule"/>
</dbReference>